<dbReference type="GO" id="GO:0032259">
    <property type="term" value="P:methylation"/>
    <property type="evidence" value="ECO:0007669"/>
    <property type="project" value="UniProtKB-KW"/>
</dbReference>
<keyword evidence="5" id="KW-1185">Reference proteome</keyword>
<reference evidence="4 5" key="1">
    <citation type="submission" date="2017-04" db="EMBL/GenBank/DDBJ databases">
        <authorList>
            <person name="Afonso C.L."/>
            <person name="Miller P.J."/>
            <person name="Scott M.A."/>
            <person name="Spackman E."/>
            <person name="Goraichik I."/>
            <person name="Dimitrov K.M."/>
            <person name="Suarez D.L."/>
            <person name="Swayne D.E."/>
        </authorList>
    </citation>
    <scope>NUCLEOTIDE SEQUENCE [LARGE SCALE GENOMIC DNA]</scope>
    <source>
        <strain evidence="4 5">DSM 3385</strain>
    </source>
</reference>
<dbReference type="SUPFAM" id="SSF118196">
    <property type="entry name" value="YaeB-like"/>
    <property type="match status" value="1"/>
</dbReference>
<organism evidence="4 5">
    <name type="scientific">Desulfocicer vacuolatum DSM 3385</name>
    <dbReference type="NCBI Taxonomy" id="1121400"/>
    <lineage>
        <taxon>Bacteria</taxon>
        <taxon>Pseudomonadati</taxon>
        <taxon>Thermodesulfobacteriota</taxon>
        <taxon>Desulfobacteria</taxon>
        <taxon>Desulfobacterales</taxon>
        <taxon>Desulfobacteraceae</taxon>
        <taxon>Desulfocicer</taxon>
    </lineage>
</organism>
<dbReference type="PANTHER" id="PTHR12818:SF0">
    <property type="entry name" value="TRNA (ADENINE(37)-N6)-METHYLTRANSFERASE"/>
    <property type="match status" value="1"/>
</dbReference>
<dbReference type="EMBL" id="FWXY01000020">
    <property type="protein sequence ID" value="SMD00477.1"/>
    <property type="molecule type" value="Genomic_DNA"/>
</dbReference>
<keyword evidence="4" id="KW-0808">Transferase</keyword>
<accession>A0A1W2DSQ7</accession>
<dbReference type="STRING" id="1121400.SAMN02746065_12027"/>
<dbReference type="PROSITE" id="PS01318">
    <property type="entry name" value="TSAA_1"/>
    <property type="match status" value="1"/>
</dbReference>
<dbReference type="NCBIfam" id="TIGR00104">
    <property type="entry name" value="tRNA_TsaA"/>
    <property type="match status" value="1"/>
</dbReference>
<evidence type="ECO:0000256" key="1">
    <source>
        <dbReference type="ARBA" id="ARBA00022691"/>
    </source>
</evidence>
<evidence type="ECO:0000259" key="3">
    <source>
        <dbReference type="PROSITE" id="PS51668"/>
    </source>
</evidence>
<dbReference type="InterPro" id="IPR036413">
    <property type="entry name" value="YaeB-like_sf"/>
</dbReference>
<dbReference type="InterPro" id="IPR036414">
    <property type="entry name" value="YaeB_N_sf"/>
</dbReference>
<dbReference type="CDD" id="cd09281">
    <property type="entry name" value="UPF0066"/>
    <property type="match status" value="1"/>
</dbReference>
<protein>
    <submittedName>
        <fullName evidence="4">tRNA-Thr(GGU) m(6)t(6)A37 methyltransferase TsaA</fullName>
    </submittedName>
</protein>
<dbReference type="InterPro" id="IPR023368">
    <property type="entry name" value="UPF0066_cons_site"/>
</dbReference>
<dbReference type="RefSeq" id="WP_084070871.1">
    <property type="nucleotide sequence ID" value="NZ_FWXY01000020.1"/>
</dbReference>
<evidence type="ECO:0000313" key="4">
    <source>
        <dbReference type="EMBL" id="SMD00477.1"/>
    </source>
</evidence>
<dbReference type="AlphaFoldDB" id="A0A1W2DSQ7"/>
<feature type="domain" description="TsaA-like" evidence="3">
    <location>
        <begin position="4"/>
        <end position="135"/>
    </location>
</feature>
<keyword evidence="4" id="KW-0489">Methyltransferase</keyword>
<proteinExistence type="inferred from homology"/>
<dbReference type="OrthoDB" id="9804309at2"/>
<dbReference type="Proteomes" id="UP000192418">
    <property type="component" value="Unassembled WGS sequence"/>
</dbReference>
<name>A0A1W2DSQ7_9BACT</name>
<gene>
    <name evidence="4" type="ORF">SAMN02746065_12027</name>
</gene>
<evidence type="ECO:0000256" key="2">
    <source>
        <dbReference type="ARBA" id="ARBA00033753"/>
    </source>
</evidence>
<dbReference type="InterPro" id="IPR023370">
    <property type="entry name" value="TrmO-like_N"/>
</dbReference>
<comment type="similarity">
    <text evidence="2">Belongs to the tRNA methyltransferase O family.</text>
</comment>
<sequence>MHTINPIGTIHSPHKSIQDMPIQPKGASEFVGHVTVDEKYIEGLQDLDGFSHIYLLYSFHMATRTELHVVPFMDDKKRGVFSTRSPLRPNHIGISIVQLIKVEGNKVFVKGIDILDGTPLLDIKPYIKKFDFVDDCASGWMQASDEQVKNKRSDERFK</sequence>
<dbReference type="InterPro" id="IPR040372">
    <property type="entry name" value="YaeB-like"/>
</dbReference>
<dbReference type="PROSITE" id="PS51668">
    <property type="entry name" value="TSAA_2"/>
    <property type="match status" value="1"/>
</dbReference>
<keyword evidence="1" id="KW-0949">S-adenosyl-L-methionine</keyword>
<dbReference type="PANTHER" id="PTHR12818">
    <property type="entry name" value="TRNA (ADENINE(37)-N6)-METHYLTRANSFERASE"/>
    <property type="match status" value="1"/>
</dbReference>
<dbReference type="GO" id="GO:0008168">
    <property type="term" value="F:methyltransferase activity"/>
    <property type="evidence" value="ECO:0007669"/>
    <property type="project" value="UniProtKB-KW"/>
</dbReference>
<dbReference type="Gene3D" id="2.40.30.70">
    <property type="entry name" value="YaeB-like"/>
    <property type="match status" value="1"/>
</dbReference>
<evidence type="ECO:0000313" key="5">
    <source>
        <dbReference type="Proteomes" id="UP000192418"/>
    </source>
</evidence>
<dbReference type="Pfam" id="PF01980">
    <property type="entry name" value="TrmO_N"/>
    <property type="match status" value="1"/>
</dbReference>